<dbReference type="SUPFAM" id="SSF56645">
    <property type="entry name" value="Acyl-CoA dehydrogenase NM domain-like"/>
    <property type="match status" value="1"/>
</dbReference>
<evidence type="ECO:0000256" key="4">
    <source>
        <dbReference type="ARBA" id="ARBA00022827"/>
    </source>
</evidence>
<dbReference type="Pfam" id="PF02771">
    <property type="entry name" value="Acyl-CoA_dh_N"/>
    <property type="match status" value="1"/>
</dbReference>
<organism evidence="8 9">
    <name type="scientific">Mycobacterium colombiense</name>
    <dbReference type="NCBI Taxonomy" id="339268"/>
    <lineage>
        <taxon>Bacteria</taxon>
        <taxon>Bacillati</taxon>
        <taxon>Actinomycetota</taxon>
        <taxon>Actinomycetes</taxon>
        <taxon>Mycobacteriales</taxon>
        <taxon>Mycobacteriaceae</taxon>
        <taxon>Mycobacterium</taxon>
        <taxon>Mycobacterium avium complex (MAC)</taxon>
    </lineage>
</organism>
<dbReference type="InterPro" id="IPR037069">
    <property type="entry name" value="AcylCoA_DH/ox_N_sf"/>
</dbReference>
<accession>A0A853M2F8</accession>
<dbReference type="RefSeq" id="WP_065055642.1">
    <property type="nucleotide sequence ID" value="NZ_LZKW01000317.1"/>
</dbReference>
<evidence type="ECO:0000256" key="3">
    <source>
        <dbReference type="ARBA" id="ARBA00022630"/>
    </source>
</evidence>
<evidence type="ECO:0000313" key="8">
    <source>
        <dbReference type="EMBL" id="OBJ61857.1"/>
    </source>
</evidence>
<keyword evidence="4" id="KW-0274">FAD</keyword>
<dbReference type="Pfam" id="PF00441">
    <property type="entry name" value="Acyl-CoA_dh_1"/>
    <property type="match status" value="1"/>
</dbReference>
<keyword evidence="5" id="KW-0560">Oxidoreductase</keyword>
<dbReference type="Proteomes" id="UP000093894">
    <property type="component" value="Unassembled WGS sequence"/>
</dbReference>
<reference evidence="8 9" key="1">
    <citation type="submission" date="2016-06" db="EMBL/GenBank/DDBJ databases">
        <authorList>
            <person name="Sutton G."/>
            <person name="Brinkac L."/>
            <person name="Sanka R."/>
            <person name="Adams M."/>
            <person name="Lau E."/>
            <person name="Garcia-Basteiro A."/>
            <person name="Lopez-Varela E."/>
            <person name="Palencia S."/>
        </authorList>
    </citation>
    <scope>NUCLEOTIDE SEQUENCE [LARGE SCALE GENOMIC DNA]</scope>
    <source>
        <strain evidence="8 9">1164983.0</strain>
    </source>
</reference>
<dbReference type="InterPro" id="IPR036250">
    <property type="entry name" value="AcylCo_DH-like_C"/>
</dbReference>
<dbReference type="SUPFAM" id="SSF47203">
    <property type="entry name" value="Acyl-CoA dehydrogenase C-terminal domain-like"/>
    <property type="match status" value="1"/>
</dbReference>
<evidence type="ECO:0000256" key="1">
    <source>
        <dbReference type="ARBA" id="ARBA00001974"/>
    </source>
</evidence>
<sequence>MDLSLSGEQGQLVDSFTAMYARESTSERVRAAEPLGFDSRLWKALLETGAVQMAVGEAADGWGATELELALIAEQYGRAVASAPVIEAQVAARLLAGSGNTGAGLLADAMAGDKLVSFAPRVARDRVLGLVPAGAVADAVVALLGERLIAVPLGENRRVVQNLGSLPLADITVDDDVVVLAEGDDARRMFSDALDLWLTLTASALAGAAKKAVELGVDYAKQRHAFGNPIGSFQAVSHPLADSATAADGALLLAFEAACAFADEPQRVTELAAMAFAFAYETARDATQRSLHIHGGYGFSMEGDIQLYYRRVRGWAMVYGESAVALDRVADARYGAVAN</sequence>
<evidence type="ECO:0000259" key="6">
    <source>
        <dbReference type="Pfam" id="PF00441"/>
    </source>
</evidence>
<dbReference type="InterPro" id="IPR009100">
    <property type="entry name" value="AcylCoA_DH/oxidase_NM_dom_sf"/>
</dbReference>
<name>A0A853M2F8_9MYCO</name>
<feature type="domain" description="Acyl-CoA dehydrogenase/oxidase C-terminal" evidence="6">
    <location>
        <begin position="200"/>
        <end position="331"/>
    </location>
</feature>
<evidence type="ECO:0000259" key="7">
    <source>
        <dbReference type="Pfam" id="PF02771"/>
    </source>
</evidence>
<protein>
    <submittedName>
        <fullName evidence="8">Acyl-CoA dehydrogenase</fullName>
    </submittedName>
</protein>
<dbReference type="Gene3D" id="1.20.140.10">
    <property type="entry name" value="Butyryl-CoA Dehydrogenase, subunit A, domain 3"/>
    <property type="match status" value="1"/>
</dbReference>
<feature type="domain" description="Acyl-CoA dehydrogenase/oxidase N-terminal" evidence="7">
    <location>
        <begin position="8"/>
        <end position="97"/>
    </location>
</feature>
<dbReference type="GO" id="GO:0050660">
    <property type="term" value="F:flavin adenine dinucleotide binding"/>
    <property type="evidence" value="ECO:0007669"/>
    <property type="project" value="InterPro"/>
</dbReference>
<keyword evidence="3" id="KW-0285">Flavoprotein</keyword>
<proteinExistence type="inferred from homology"/>
<dbReference type="InterPro" id="IPR013786">
    <property type="entry name" value="AcylCoA_DH/ox_N"/>
</dbReference>
<evidence type="ECO:0000256" key="2">
    <source>
        <dbReference type="ARBA" id="ARBA00009347"/>
    </source>
</evidence>
<dbReference type="EMBL" id="LZLG01000049">
    <property type="protein sequence ID" value="OBJ61857.1"/>
    <property type="molecule type" value="Genomic_DNA"/>
</dbReference>
<dbReference type="PANTHER" id="PTHR43884:SF20">
    <property type="entry name" value="ACYL-COA DEHYDROGENASE FADE28"/>
    <property type="match status" value="1"/>
</dbReference>
<dbReference type="InterPro" id="IPR009075">
    <property type="entry name" value="AcylCo_DH/oxidase_C"/>
</dbReference>
<gene>
    <name evidence="8" type="ORF">A5628_04420</name>
</gene>
<dbReference type="PANTHER" id="PTHR43884">
    <property type="entry name" value="ACYL-COA DEHYDROGENASE"/>
    <property type="match status" value="1"/>
</dbReference>
<comment type="cofactor">
    <cofactor evidence="1">
        <name>FAD</name>
        <dbReference type="ChEBI" id="CHEBI:57692"/>
    </cofactor>
</comment>
<comment type="similarity">
    <text evidence="2">Belongs to the acyl-CoA dehydrogenase family.</text>
</comment>
<comment type="caution">
    <text evidence="8">The sequence shown here is derived from an EMBL/GenBank/DDBJ whole genome shotgun (WGS) entry which is preliminary data.</text>
</comment>
<evidence type="ECO:0000256" key="5">
    <source>
        <dbReference type="ARBA" id="ARBA00023002"/>
    </source>
</evidence>
<evidence type="ECO:0000313" key="9">
    <source>
        <dbReference type="Proteomes" id="UP000093894"/>
    </source>
</evidence>
<dbReference type="Gene3D" id="1.10.540.10">
    <property type="entry name" value="Acyl-CoA dehydrogenase/oxidase, N-terminal domain"/>
    <property type="match status" value="1"/>
</dbReference>
<dbReference type="AlphaFoldDB" id="A0A853M2F8"/>
<dbReference type="GO" id="GO:0003995">
    <property type="term" value="F:acyl-CoA dehydrogenase activity"/>
    <property type="evidence" value="ECO:0007669"/>
    <property type="project" value="TreeGrafter"/>
</dbReference>